<keyword evidence="2" id="KW-1185">Reference proteome</keyword>
<dbReference type="EMBL" id="VUJU01014940">
    <property type="protein sequence ID" value="KAF0698557.1"/>
    <property type="molecule type" value="Genomic_DNA"/>
</dbReference>
<accession>A0A6G0VN22</accession>
<organism evidence="1 2">
    <name type="scientific">Aphis craccivora</name>
    <name type="common">Cowpea aphid</name>
    <dbReference type="NCBI Taxonomy" id="307492"/>
    <lineage>
        <taxon>Eukaryota</taxon>
        <taxon>Metazoa</taxon>
        <taxon>Ecdysozoa</taxon>
        <taxon>Arthropoda</taxon>
        <taxon>Hexapoda</taxon>
        <taxon>Insecta</taxon>
        <taxon>Pterygota</taxon>
        <taxon>Neoptera</taxon>
        <taxon>Paraneoptera</taxon>
        <taxon>Hemiptera</taxon>
        <taxon>Sternorrhyncha</taxon>
        <taxon>Aphidomorpha</taxon>
        <taxon>Aphidoidea</taxon>
        <taxon>Aphididae</taxon>
        <taxon>Aphidini</taxon>
        <taxon>Aphis</taxon>
        <taxon>Aphis</taxon>
    </lineage>
</organism>
<reference evidence="1 2" key="1">
    <citation type="submission" date="2019-08" db="EMBL/GenBank/DDBJ databases">
        <title>Whole genome of Aphis craccivora.</title>
        <authorList>
            <person name="Voronova N.V."/>
            <person name="Shulinski R.S."/>
            <person name="Bandarenka Y.V."/>
            <person name="Zhorov D.G."/>
            <person name="Warner D."/>
        </authorList>
    </citation>
    <scope>NUCLEOTIDE SEQUENCE [LARGE SCALE GENOMIC DNA]</scope>
    <source>
        <strain evidence="1">180601</strain>
        <tissue evidence="1">Whole Body</tissue>
    </source>
</reference>
<proteinExistence type="predicted"/>
<dbReference type="AlphaFoldDB" id="A0A6G0VN22"/>
<evidence type="ECO:0000313" key="2">
    <source>
        <dbReference type="Proteomes" id="UP000478052"/>
    </source>
</evidence>
<sequence>MKLVYWKCVVSRINFCTGSAQEIAPNRYLVLSTHNHAPNIPNSIIAFKHCLKRRAAQETGSLKTIHSEKALRYHDAALQYPWSTAENLMRRARRDSLPPIPPSLRELGDVFENGLLNRYFCCRERIMYKTRLRDSNGFYSVVLACNELLNELFVMV</sequence>
<name>A0A6G0VN22_APHCR</name>
<dbReference type="OrthoDB" id="6771699at2759"/>
<dbReference type="Proteomes" id="UP000478052">
    <property type="component" value="Unassembled WGS sequence"/>
</dbReference>
<gene>
    <name evidence="1" type="ORF">FWK35_00036554</name>
</gene>
<evidence type="ECO:0000313" key="1">
    <source>
        <dbReference type="EMBL" id="KAF0698557.1"/>
    </source>
</evidence>
<comment type="caution">
    <text evidence="1">The sequence shown here is derived from an EMBL/GenBank/DDBJ whole genome shotgun (WGS) entry which is preliminary data.</text>
</comment>
<protein>
    <submittedName>
        <fullName evidence="1">MULE domain-containing protein</fullName>
    </submittedName>
</protein>